<proteinExistence type="predicted"/>
<dbReference type="EMBL" id="CAFB01000003">
    <property type="protein sequence ID" value="CCD28600.1"/>
    <property type="molecule type" value="Genomic_DNA"/>
</dbReference>
<evidence type="ECO:0000313" key="2">
    <source>
        <dbReference type="Proteomes" id="UP000054051"/>
    </source>
</evidence>
<protein>
    <submittedName>
        <fullName evidence="1">Uncharacterized protein</fullName>
    </submittedName>
</protein>
<dbReference type="Proteomes" id="UP000054051">
    <property type="component" value="Unassembled WGS sequence"/>
</dbReference>
<keyword evidence="2" id="KW-1185">Reference proteome</keyword>
<gene>
    <name evidence="1" type="ORF">CAGGBEG34_1020003</name>
</gene>
<reference evidence="1 2" key="1">
    <citation type="submission" date="2011-08" db="EMBL/GenBank/DDBJ databases">
        <title>The genome of the obligate endobacterium of an arbuscular mycorrhizal fungus reveals an interphylum network of nutritional interactions.</title>
        <authorList>
            <person name="Ghignone S."/>
            <person name="Salvioli A."/>
            <person name="Anca I."/>
            <person name="Lumini E."/>
            <person name="Ortu G."/>
            <person name="Petiti L."/>
            <person name="Cruveiller S."/>
            <person name="Bianciotto V."/>
            <person name="Piffanelli P."/>
            <person name="Lanfranco L."/>
            <person name="Bonfante P."/>
        </authorList>
    </citation>
    <scope>NUCLEOTIDE SEQUENCE [LARGE SCALE GENOMIC DNA]</scope>
    <source>
        <strain evidence="1 2">BEG34</strain>
    </source>
</reference>
<name>G2J760_9BURK</name>
<sequence length="85" mass="9331">MLNPTNIADSYWLGVAEGEAQKATQLAQEWKTYAKSVEANLAGSEAVKQAALQELAKLDPKSYLLIQQNRQKIFDAAYDAMLAGQ</sequence>
<dbReference type="AlphaFoldDB" id="G2J760"/>
<comment type="caution">
    <text evidence="1">The sequence shown here is derived from an EMBL/GenBank/DDBJ whole genome shotgun (WGS) entry which is preliminary data.</text>
</comment>
<organism evidence="1 2">
    <name type="scientific">Candidatus Glomeribacter gigasporarum BEG34</name>
    <dbReference type="NCBI Taxonomy" id="1070319"/>
    <lineage>
        <taxon>Bacteria</taxon>
        <taxon>Pseudomonadati</taxon>
        <taxon>Pseudomonadota</taxon>
        <taxon>Betaproteobacteria</taxon>
        <taxon>Burkholderiales</taxon>
        <taxon>Burkholderiaceae</taxon>
        <taxon>Candidatus Glomeribacter</taxon>
    </lineage>
</organism>
<accession>G2J760</accession>
<evidence type="ECO:0000313" key="1">
    <source>
        <dbReference type="EMBL" id="CCD28600.1"/>
    </source>
</evidence>